<protein>
    <submittedName>
        <fullName evidence="2">Uncharacterized protein</fullName>
    </submittedName>
</protein>
<evidence type="ECO:0000256" key="1">
    <source>
        <dbReference type="SAM" id="MobiDB-lite"/>
    </source>
</evidence>
<feature type="compositionally biased region" description="Pro residues" evidence="1">
    <location>
        <begin position="202"/>
        <end position="219"/>
    </location>
</feature>
<dbReference type="EMBL" id="JACEIK010005694">
    <property type="protein sequence ID" value="MCE0482039.1"/>
    <property type="molecule type" value="Genomic_DNA"/>
</dbReference>
<name>A0ABS8VQN9_DATST</name>
<feature type="region of interest" description="Disordered" evidence="1">
    <location>
        <begin position="200"/>
        <end position="219"/>
    </location>
</feature>
<gene>
    <name evidence="2" type="ORF">HAX54_040373</name>
</gene>
<dbReference type="Proteomes" id="UP000823775">
    <property type="component" value="Unassembled WGS sequence"/>
</dbReference>
<evidence type="ECO:0000313" key="3">
    <source>
        <dbReference type="Proteomes" id="UP000823775"/>
    </source>
</evidence>
<reference evidence="2 3" key="1">
    <citation type="journal article" date="2021" name="BMC Genomics">
        <title>Datura genome reveals duplications of psychoactive alkaloid biosynthetic genes and high mutation rate following tissue culture.</title>
        <authorList>
            <person name="Rajewski A."/>
            <person name="Carter-House D."/>
            <person name="Stajich J."/>
            <person name="Litt A."/>
        </authorList>
    </citation>
    <scope>NUCLEOTIDE SEQUENCE [LARGE SCALE GENOMIC DNA]</scope>
    <source>
        <strain evidence="2">AR-01</strain>
    </source>
</reference>
<accession>A0ABS8VQN9</accession>
<proteinExistence type="predicted"/>
<comment type="caution">
    <text evidence="2">The sequence shown here is derived from an EMBL/GenBank/DDBJ whole genome shotgun (WGS) entry which is preliminary data.</text>
</comment>
<sequence>MVEAATHFTGSYRRTHWRSVEPSLPFADVSPVSPGIEEYYMTFKEKRSIHAETQFEVEPFKTDFANIYYQIGMRDWGPFTILVDPYFPKLVWEFYASYKAWKCLQKHKVQTNTMPCLPSIWVRGQEVPITPEAINSLYWAEPIQPNSVFHRKLEKAIPSMIQQAIKKAMQPARDKLRGLCTTIEVLENDVIALRKDVATLIGPPPTSNPTPPEPAAVTP</sequence>
<keyword evidence="3" id="KW-1185">Reference proteome</keyword>
<organism evidence="2 3">
    <name type="scientific">Datura stramonium</name>
    <name type="common">Jimsonweed</name>
    <name type="synonym">Common thornapple</name>
    <dbReference type="NCBI Taxonomy" id="4076"/>
    <lineage>
        <taxon>Eukaryota</taxon>
        <taxon>Viridiplantae</taxon>
        <taxon>Streptophyta</taxon>
        <taxon>Embryophyta</taxon>
        <taxon>Tracheophyta</taxon>
        <taxon>Spermatophyta</taxon>
        <taxon>Magnoliopsida</taxon>
        <taxon>eudicotyledons</taxon>
        <taxon>Gunneridae</taxon>
        <taxon>Pentapetalae</taxon>
        <taxon>asterids</taxon>
        <taxon>lamiids</taxon>
        <taxon>Solanales</taxon>
        <taxon>Solanaceae</taxon>
        <taxon>Solanoideae</taxon>
        <taxon>Datureae</taxon>
        <taxon>Datura</taxon>
    </lineage>
</organism>
<evidence type="ECO:0000313" key="2">
    <source>
        <dbReference type="EMBL" id="MCE0482039.1"/>
    </source>
</evidence>